<feature type="transmembrane region" description="Helical" evidence="16">
    <location>
        <begin position="117"/>
        <end position="141"/>
    </location>
</feature>
<evidence type="ECO:0000256" key="2">
    <source>
        <dbReference type="ARBA" id="ARBA00005698"/>
    </source>
</evidence>
<dbReference type="AlphaFoldDB" id="A0A346RJT9"/>
<keyword evidence="5" id="KW-0813">Transport</keyword>
<comment type="subcellular location">
    <subcellularLocation>
        <location evidence="1">Mitochondrion membrane</location>
        <topology evidence="1">Multi-pass membrane protein</topology>
    </subcellularLocation>
</comment>
<keyword evidence="8" id="KW-1278">Translocase</keyword>
<geneLocation type="mitochondrion" evidence="17"/>
<keyword evidence="13 16" id="KW-0472">Membrane</keyword>
<organism evidence="17">
    <name type="scientific">Cucujoidea sp. 6 KM-2017</name>
    <dbReference type="NCBI Taxonomy" id="2219387"/>
    <lineage>
        <taxon>Eukaryota</taxon>
        <taxon>Metazoa</taxon>
        <taxon>Ecdysozoa</taxon>
        <taxon>Arthropoda</taxon>
        <taxon>Hexapoda</taxon>
        <taxon>Insecta</taxon>
        <taxon>Pterygota</taxon>
        <taxon>Neoptera</taxon>
        <taxon>Endopterygota</taxon>
        <taxon>Coleoptera</taxon>
        <taxon>Polyphaga</taxon>
        <taxon>Cucujiformia</taxon>
    </lineage>
</organism>
<evidence type="ECO:0000256" key="8">
    <source>
        <dbReference type="ARBA" id="ARBA00022967"/>
    </source>
</evidence>
<comment type="similarity">
    <text evidence="2">Belongs to the complex I subunit 6 family.</text>
</comment>
<dbReference type="InterPro" id="IPR050269">
    <property type="entry name" value="ComplexI_Subunit6"/>
</dbReference>
<keyword evidence="11" id="KW-0520">NAD</keyword>
<evidence type="ECO:0000313" key="17">
    <source>
        <dbReference type="EMBL" id="AXS66336.1"/>
    </source>
</evidence>
<keyword evidence="10 16" id="KW-1133">Transmembrane helix</keyword>
<comment type="catalytic activity">
    <reaction evidence="15">
        <text>a ubiquinone + NADH + 5 H(+)(in) = a ubiquinol + NAD(+) + 4 H(+)(out)</text>
        <dbReference type="Rhea" id="RHEA:29091"/>
        <dbReference type="Rhea" id="RHEA-COMP:9565"/>
        <dbReference type="Rhea" id="RHEA-COMP:9566"/>
        <dbReference type="ChEBI" id="CHEBI:15378"/>
        <dbReference type="ChEBI" id="CHEBI:16389"/>
        <dbReference type="ChEBI" id="CHEBI:17976"/>
        <dbReference type="ChEBI" id="CHEBI:57540"/>
        <dbReference type="ChEBI" id="CHEBI:57945"/>
        <dbReference type="EC" id="7.1.1.2"/>
    </reaction>
</comment>
<sequence length="152" mass="17410">MLKMMIIISWLILFMKHPISIGSTLLLQTIFISLTIGMLSLNFWFSYILLLILIGGMLIIFMYMTSIASNEKFMFSIFPIIATISLMTILPNLNLTLNSTLTNNLNIKNMLTKFFNFPSSMLIIMIIIYLLITMIAVIKICKINKGPLRQSF</sequence>
<keyword evidence="9" id="KW-0249">Electron transport</keyword>
<evidence type="ECO:0000256" key="14">
    <source>
        <dbReference type="ARBA" id="ARBA00031019"/>
    </source>
</evidence>
<dbReference type="GO" id="GO:0031966">
    <property type="term" value="C:mitochondrial membrane"/>
    <property type="evidence" value="ECO:0007669"/>
    <property type="project" value="UniProtKB-SubCell"/>
</dbReference>
<dbReference type="GO" id="GO:0008137">
    <property type="term" value="F:NADH dehydrogenase (ubiquinone) activity"/>
    <property type="evidence" value="ECO:0007669"/>
    <property type="project" value="UniProtKB-EC"/>
</dbReference>
<dbReference type="PANTHER" id="PTHR11435:SF1">
    <property type="entry name" value="NADH-UBIQUINONE OXIDOREDUCTASE CHAIN 6"/>
    <property type="match status" value="1"/>
</dbReference>
<evidence type="ECO:0000256" key="10">
    <source>
        <dbReference type="ARBA" id="ARBA00022989"/>
    </source>
</evidence>
<protein>
    <recommendedName>
        <fullName evidence="4">NADH-ubiquinone oxidoreductase chain 6</fullName>
        <ecNumber evidence="3">7.1.1.2</ecNumber>
    </recommendedName>
    <alternativeName>
        <fullName evidence="14">NADH dehydrogenase subunit 6</fullName>
    </alternativeName>
</protein>
<evidence type="ECO:0000256" key="9">
    <source>
        <dbReference type="ARBA" id="ARBA00022982"/>
    </source>
</evidence>
<gene>
    <name evidence="17" type="primary">nad6</name>
</gene>
<evidence type="ECO:0000256" key="12">
    <source>
        <dbReference type="ARBA" id="ARBA00023128"/>
    </source>
</evidence>
<keyword evidence="6" id="KW-0679">Respiratory chain</keyword>
<feature type="transmembrane region" description="Helical" evidence="16">
    <location>
        <begin position="44"/>
        <end position="63"/>
    </location>
</feature>
<keyword evidence="12 17" id="KW-0496">Mitochondrion</keyword>
<name>A0A346RJT9_9CUCU</name>
<evidence type="ECO:0000256" key="13">
    <source>
        <dbReference type="ARBA" id="ARBA00023136"/>
    </source>
</evidence>
<evidence type="ECO:0000256" key="16">
    <source>
        <dbReference type="SAM" id="Phobius"/>
    </source>
</evidence>
<evidence type="ECO:0000256" key="11">
    <source>
        <dbReference type="ARBA" id="ARBA00023027"/>
    </source>
</evidence>
<dbReference type="EMBL" id="MG193494">
    <property type="protein sequence ID" value="AXS66336.1"/>
    <property type="molecule type" value="Genomic_DNA"/>
</dbReference>
<evidence type="ECO:0000256" key="15">
    <source>
        <dbReference type="ARBA" id="ARBA00049551"/>
    </source>
</evidence>
<accession>A0A346RJT9</accession>
<reference evidence="17" key="1">
    <citation type="journal article" date="2018" name="J. ISSAAS">
        <title>The contribution of mitochondrial metagenomics to large-scale data mining and phylogenetic analysis of Coleoptera.</title>
        <authorList>
            <person name="Miller K."/>
            <person name="Linard B."/>
            <person name="Motyka M."/>
            <person name="Bocek M."/>
            <person name="Vogler A.P."/>
        </authorList>
    </citation>
    <scope>NUCLEOTIDE SEQUENCE</scope>
</reference>
<proteinExistence type="inferred from homology"/>
<evidence type="ECO:0000256" key="6">
    <source>
        <dbReference type="ARBA" id="ARBA00022660"/>
    </source>
</evidence>
<evidence type="ECO:0000256" key="4">
    <source>
        <dbReference type="ARBA" id="ARBA00021095"/>
    </source>
</evidence>
<feature type="transmembrane region" description="Helical" evidence="16">
    <location>
        <begin position="75"/>
        <end position="97"/>
    </location>
</feature>
<evidence type="ECO:0000256" key="7">
    <source>
        <dbReference type="ARBA" id="ARBA00022692"/>
    </source>
</evidence>
<dbReference type="PANTHER" id="PTHR11435">
    <property type="entry name" value="NADH UBIQUINONE OXIDOREDUCTASE SUBUNIT ND6"/>
    <property type="match status" value="1"/>
</dbReference>
<keyword evidence="7 16" id="KW-0812">Transmembrane</keyword>
<evidence type="ECO:0000256" key="1">
    <source>
        <dbReference type="ARBA" id="ARBA00004225"/>
    </source>
</evidence>
<evidence type="ECO:0000256" key="5">
    <source>
        <dbReference type="ARBA" id="ARBA00022448"/>
    </source>
</evidence>
<dbReference type="EC" id="7.1.1.2" evidence="3"/>
<evidence type="ECO:0000256" key="3">
    <source>
        <dbReference type="ARBA" id="ARBA00012944"/>
    </source>
</evidence>